<comment type="catalytic activity">
    <reaction evidence="1">
        <text>ATP + H2O = ADP + phosphate + H(+)</text>
        <dbReference type="Rhea" id="RHEA:13065"/>
        <dbReference type="ChEBI" id="CHEBI:15377"/>
        <dbReference type="ChEBI" id="CHEBI:15378"/>
        <dbReference type="ChEBI" id="CHEBI:30616"/>
        <dbReference type="ChEBI" id="CHEBI:43474"/>
        <dbReference type="ChEBI" id="CHEBI:456216"/>
        <dbReference type="EC" id="5.6.2.3"/>
    </reaction>
</comment>
<dbReference type="GO" id="GO:0005524">
    <property type="term" value="F:ATP binding"/>
    <property type="evidence" value="ECO:0007669"/>
    <property type="project" value="UniProtKB-KW"/>
</dbReference>
<keyword evidence="1" id="KW-0067">ATP-binding</keyword>
<name>A0A915ZUK5_9GLOM</name>
<dbReference type="AlphaFoldDB" id="A0A915ZUK5"/>
<dbReference type="Proteomes" id="UP000684084">
    <property type="component" value="Unassembled WGS sequence"/>
</dbReference>
<accession>A0A915ZUK5</accession>
<dbReference type="GO" id="GO:0006281">
    <property type="term" value="P:DNA repair"/>
    <property type="evidence" value="ECO:0007669"/>
    <property type="project" value="UniProtKB-KW"/>
</dbReference>
<sequence length="333" mass="38892">MISSSDEVDSSEATWRIFHYRLHNEKPDIIQLSVYLPGQHRVLFQGNERLEDILTRSAEEKTTLTAWFHANTKYPHARRLTYAEFPSQWVYNKKTKEWKPRQWGNSIGRIYFIHPAAGEKYYLRMLLNVVRGSTSFENIRTVNGIFYHTFKEACIALNLLQDDEEWNQCLQEASQVQGGAQLRKLFATILLFCEPTRPKILWEKHIFALSDDILHQVRHNSNNMTLELTDDDIHNRALHHLQVILSKNGRLLTEFPNMPIPPAIFNDESNRLIREEQEYDIEELLKLAKDDFLSLNTEQRAIFDKVIKAVETKTPAIFFVDGPGGTGKTFLYR</sequence>
<evidence type="ECO:0000313" key="4">
    <source>
        <dbReference type="Proteomes" id="UP000684084"/>
    </source>
</evidence>
<keyword evidence="1" id="KW-0234">DNA repair</keyword>
<gene>
    <name evidence="3" type="ORF">CHRIB12_LOCUS21932</name>
</gene>
<dbReference type="EMBL" id="CAGKOT010000072">
    <property type="protein sequence ID" value="CAB5391358.1"/>
    <property type="molecule type" value="Genomic_DNA"/>
</dbReference>
<dbReference type="GO" id="GO:0043139">
    <property type="term" value="F:5'-3' DNA helicase activity"/>
    <property type="evidence" value="ECO:0007669"/>
    <property type="project" value="UniProtKB-EC"/>
</dbReference>
<evidence type="ECO:0000256" key="1">
    <source>
        <dbReference type="RuleBase" id="RU363044"/>
    </source>
</evidence>
<proteinExistence type="inferred from homology"/>
<evidence type="ECO:0000259" key="2">
    <source>
        <dbReference type="Pfam" id="PF05970"/>
    </source>
</evidence>
<keyword evidence="1" id="KW-0547">Nucleotide-binding</keyword>
<dbReference type="EC" id="5.6.2.3" evidence="1"/>
<reference evidence="3" key="1">
    <citation type="submission" date="2020-05" db="EMBL/GenBank/DDBJ databases">
        <authorList>
            <person name="Rincon C."/>
            <person name="Sanders R I."/>
            <person name="Robbins C."/>
            <person name="Chaturvedi A."/>
        </authorList>
    </citation>
    <scope>NUCLEOTIDE SEQUENCE</scope>
    <source>
        <strain evidence="3">CHB12</strain>
    </source>
</reference>
<dbReference type="InterPro" id="IPR010285">
    <property type="entry name" value="DNA_helicase_pif1-like_DEAD"/>
</dbReference>
<keyword evidence="1" id="KW-0347">Helicase</keyword>
<dbReference type="PANTHER" id="PTHR10492">
    <property type="match status" value="1"/>
</dbReference>
<evidence type="ECO:0000313" key="3">
    <source>
        <dbReference type="EMBL" id="CAB5391358.1"/>
    </source>
</evidence>
<comment type="similarity">
    <text evidence="1">Belongs to the helicase family.</text>
</comment>
<dbReference type="OrthoDB" id="2437471at2759"/>
<organism evidence="3 4">
    <name type="scientific">Rhizophagus irregularis</name>
    <dbReference type="NCBI Taxonomy" id="588596"/>
    <lineage>
        <taxon>Eukaryota</taxon>
        <taxon>Fungi</taxon>
        <taxon>Fungi incertae sedis</taxon>
        <taxon>Mucoromycota</taxon>
        <taxon>Glomeromycotina</taxon>
        <taxon>Glomeromycetes</taxon>
        <taxon>Glomerales</taxon>
        <taxon>Glomeraceae</taxon>
        <taxon>Rhizophagus</taxon>
    </lineage>
</organism>
<keyword evidence="1" id="KW-0378">Hydrolase</keyword>
<dbReference type="Pfam" id="PF05970">
    <property type="entry name" value="PIF1"/>
    <property type="match status" value="1"/>
</dbReference>
<keyword evidence="1" id="KW-0227">DNA damage</keyword>
<feature type="domain" description="DNA helicase Pif1-like DEAD-box helicase" evidence="2">
    <location>
        <begin position="295"/>
        <end position="333"/>
    </location>
</feature>
<dbReference type="GO" id="GO:0016787">
    <property type="term" value="F:hydrolase activity"/>
    <property type="evidence" value="ECO:0007669"/>
    <property type="project" value="UniProtKB-KW"/>
</dbReference>
<comment type="caution">
    <text evidence="3">The sequence shown here is derived from an EMBL/GenBank/DDBJ whole genome shotgun (WGS) entry which is preliminary data.</text>
</comment>
<keyword evidence="1" id="KW-0233">DNA recombination</keyword>
<dbReference type="PANTHER" id="PTHR10492:SF90">
    <property type="entry name" value="ATP-DEPENDENT DNA HELICASE"/>
    <property type="match status" value="1"/>
</dbReference>
<dbReference type="GO" id="GO:0000723">
    <property type="term" value="P:telomere maintenance"/>
    <property type="evidence" value="ECO:0007669"/>
    <property type="project" value="InterPro"/>
</dbReference>
<comment type="cofactor">
    <cofactor evidence="1">
        <name>Mg(2+)</name>
        <dbReference type="ChEBI" id="CHEBI:18420"/>
    </cofactor>
</comment>
<dbReference type="GO" id="GO:0006310">
    <property type="term" value="P:DNA recombination"/>
    <property type="evidence" value="ECO:0007669"/>
    <property type="project" value="UniProtKB-KW"/>
</dbReference>
<protein>
    <recommendedName>
        <fullName evidence="1">ATP-dependent DNA helicase</fullName>
        <ecNumber evidence="1">5.6.2.3</ecNumber>
    </recommendedName>
</protein>